<evidence type="ECO:0000256" key="5">
    <source>
        <dbReference type="ARBA" id="ARBA00022679"/>
    </source>
</evidence>
<dbReference type="InterPro" id="IPR014048">
    <property type="entry name" value="MethylDNA_cys_MeTrfase_DNA-bd"/>
</dbReference>
<evidence type="ECO:0000313" key="12">
    <source>
        <dbReference type="EMBL" id="PZW36233.1"/>
    </source>
</evidence>
<evidence type="ECO:0000256" key="9">
    <source>
        <dbReference type="HAMAP-Rule" id="MF_00772"/>
    </source>
</evidence>
<comment type="caution">
    <text evidence="12">The sequence shown here is derived from an EMBL/GenBank/DDBJ whole genome shotgun (WGS) entry which is preliminary data.</text>
</comment>
<sequence length="177" mass="19106">MEKARLIYHASVATPKGECVVMATEHGVCWTGTPGTPLEEGLAWCRKRIPQAQIEAGIGVAPLQQAIDELQRYIQGEKVQFSCPLDLYGTPFQKLVWQELYKIPYGETRSYAMIARAIGRPQACRAVGAANGANPVAVIVPCHRVIGSSGSLVGYGGGLETKVWLLALERAGMTPLL</sequence>
<dbReference type="Proteomes" id="UP000248806">
    <property type="component" value="Unassembled WGS sequence"/>
</dbReference>
<comment type="subcellular location">
    <subcellularLocation>
        <location evidence="9">Cytoplasm</location>
    </subcellularLocation>
</comment>
<dbReference type="PANTHER" id="PTHR10815">
    <property type="entry name" value="METHYLATED-DNA--PROTEIN-CYSTEINE METHYLTRANSFERASE"/>
    <property type="match status" value="1"/>
</dbReference>
<keyword evidence="7 9" id="KW-0234">DNA repair</keyword>
<dbReference type="InterPro" id="IPR036388">
    <property type="entry name" value="WH-like_DNA-bd_sf"/>
</dbReference>
<dbReference type="HAMAP" id="MF_00772">
    <property type="entry name" value="OGT"/>
    <property type="match status" value="1"/>
</dbReference>
<dbReference type="InterPro" id="IPR036631">
    <property type="entry name" value="MGMT_N_sf"/>
</dbReference>
<dbReference type="InterPro" id="IPR001497">
    <property type="entry name" value="MethylDNA_cys_MeTrfase_AS"/>
</dbReference>
<keyword evidence="4 9" id="KW-0489">Methyltransferase</keyword>
<keyword evidence="3 9" id="KW-0963">Cytoplasm</keyword>
<feature type="domain" description="Methylguanine DNA methyltransferase ribonuclease-like" evidence="11">
    <location>
        <begin position="7"/>
        <end position="87"/>
    </location>
</feature>
<dbReference type="PANTHER" id="PTHR10815:SF12">
    <property type="entry name" value="METHYLATED-DNA--PROTEIN-CYSTEINE METHYLTRANSFERASE, INDUCIBLE"/>
    <property type="match status" value="1"/>
</dbReference>
<dbReference type="GO" id="GO:0005737">
    <property type="term" value="C:cytoplasm"/>
    <property type="evidence" value="ECO:0007669"/>
    <property type="project" value="UniProtKB-SubCell"/>
</dbReference>
<accession>A0A326UUD8</accession>
<gene>
    <name evidence="12" type="ORF">EI42_00406</name>
</gene>
<dbReference type="AlphaFoldDB" id="A0A326UUD8"/>
<dbReference type="InterPro" id="IPR023546">
    <property type="entry name" value="MGMT"/>
</dbReference>
<feature type="active site" description="Nucleophile; methyl group acceptor" evidence="9">
    <location>
        <position position="142"/>
    </location>
</feature>
<dbReference type="PROSITE" id="PS00374">
    <property type="entry name" value="MGMT"/>
    <property type="match status" value="1"/>
</dbReference>
<dbReference type="RefSeq" id="WP_111318305.1">
    <property type="nucleotide sequence ID" value="NZ_BIFX01000001.1"/>
</dbReference>
<comment type="similarity">
    <text evidence="2 9">Belongs to the MGMT family.</text>
</comment>
<evidence type="ECO:0000259" key="11">
    <source>
        <dbReference type="Pfam" id="PF02870"/>
    </source>
</evidence>
<dbReference type="Gene3D" id="3.30.160.70">
    <property type="entry name" value="Methylated DNA-protein cysteine methyltransferase domain"/>
    <property type="match status" value="1"/>
</dbReference>
<keyword evidence="5 9" id="KW-0808">Transferase</keyword>
<dbReference type="GO" id="GO:0006307">
    <property type="term" value="P:DNA alkylation repair"/>
    <property type="evidence" value="ECO:0007669"/>
    <property type="project" value="UniProtKB-UniRule"/>
</dbReference>
<dbReference type="Pfam" id="PF02870">
    <property type="entry name" value="Methyltransf_1N"/>
    <property type="match status" value="1"/>
</dbReference>
<dbReference type="EC" id="2.1.1.63" evidence="9"/>
<protein>
    <recommendedName>
        <fullName evidence="9">Methylated-DNA--protein-cysteine methyltransferase</fullName>
        <ecNumber evidence="9">2.1.1.63</ecNumber>
    </recommendedName>
    <alternativeName>
        <fullName evidence="9">6-O-methylguanine-DNA methyltransferase</fullName>
        <shortName evidence="9">MGMT</shortName>
    </alternativeName>
    <alternativeName>
        <fullName evidence="9">O-6-methylguanine-DNA-alkyltransferase</fullName>
    </alternativeName>
</protein>
<dbReference type="EMBL" id="QKUF01000001">
    <property type="protein sequence ID" value="PZW36233.1"/>
    <property type="molecule type" value="Genomic_DNA"/>
</dbReference>
<evidence type="ECO:0000256" key="6">
    <source>
        <dbReference type="ARBA" id="ARBA00022763"/>
    </source>
</evidence>
<evidence type="ECO:0000256" key="7">
    <source>
        <dbReference type="ARBA" id="ARBA00023204"/>
    </source>
</evidence>
<dbReference type="CDD" id="cd06445">
    <property type="entry name" value="ATase"/>
    <property type="match status" value="1"/>
</dbReference>
<organism evidence="12 13">
    <name type="scientific">Thermosporothrix hazakensis</name>
    <dbReference type="NCBI Taxonomy" id="644383"/>
    <lineage>
        <taxon>Bacteria</taxon>
        <taxon>Bacillati</taxon>
        <taxon>Chloroflexota</taxon>
        <taxon>Ktedonobacteria</taxon>
        <taxon>Ktedonobacterales</taxon>
        <taxon>Thermosporotrichaceae</taxon>
        <taxon>Thermosporothrix</taxon>
    </lineage>
</organism>
<comment type="catalytic activity">
    <reaction evidence="8 9">
        <text>a 6-O-methyl-2'-deoxyguanosine in DNA + L-cysteinyl-[protein] = S-methyl-L-cysteinyl-[protein] + a 2'-deoxyguanosine in DNA</text>
        <dbReference type="Rhea" id="RHEA:24000"/>
        <dbReference type="Rhea" id="RHEA-COMP:10131"/>
        <dbReference type="Rhea" id="RHEA-COMP:10132"/>
        <dbReference type="Rhea" id="RHEA-COMP:11367"/>
        <dbReference type="Rhea" id="RHEA-COMP:11368"/>
        <dbReference type="ChEBI" id="CHEBI:29950"/>
        <dbReference type="ChEBI" id="CHEBI:82612"/>
        <dbReference type="ChEBI" id="CHEBI:85445"/>
        <dbReference type="ChEBI" id="CHEBI:85448"/>
        <dbReference type="EC" id="2.1.1.63"/>
    </reaction>
</comment>
<reference evidence="12 13" key="1">
    <citation type="submission" date="2018-06" db="EMBL/GenBank/DDBJ databases">
        <title>Genomic Encyclopedia of Archaeal and Bacterial Type Strains, Phase II (KMG-II): from individual species to whole genera.</title>
        <authorList>
            <person name="Goeker M."/>
        </authorList>
    </citation>
    <scope>NUCLEOTIDE SEQUENCE [LARGE SCALE GENOMIC DNA]</scope>
    <source>
        <strain evidence="12 13">ATCC BAA-1881</strain>
    </source>
</reference>
<evidence type="ECO:0000256" key="2">
    <source>
        <dbReference type="ARBA" id="ARBA00008711"/>
    </source>
</evidence>
<keyword evidence="13" id="KW-1185">Reference proteome</keyword>
<evidence type="ECO:0000259" key="10">
    <source>
        <dbReference type="Pfam" id="PF01035"/>
    </source>
</evidence>
<feature type="domain" description="Methylated-DNA-[protein]-cysteine S-methyltransferase DNA binding" evidence="10">
    <location>
        <begin position="91"/>
        <end position="170"/>
    </location>
</feature>
<dbReference type="FunFam" id="1.10.10.10:FF:000214">
    <property type="entry name" value="Methylated-DNA--protein-cysteine methyltransferase"/>
    <property type="match status" value="1"/>
</dbReference>
<evidence type="ECO:0000256" key="1">
    <source>
        <dbReference type="ARBA" id="ARBA00001286"/>
    </source>
</evidence>
<dbReference type="Pfam" id="PF01035">
    <property type="entry name" value="DNA_binding_1"/>
    <property type="match status" value="1"/>
</dbReference>
<evidence type="ECO:0000313" key="13">
    <source>
        <dbReference type="Proteomes" id="UP000248806"/>
    </source>
</evidence>
<dbReference type="GO" id="GO:0003908">
    <property type="term" value="F:methylated-DNA-[protein]-cysteine S-methyltransferase activity"/>
    <property type="evidence" value="ECO:0007669"/>
    <property type="project" value="UniProtKB-UniRule"/>
</dbReference>
<comment type="function">
    <text evidence="9">Involved in the cellular defense against the biological effects of O6-methylguanine (O6-MeG) and O4-methylthymine (O4-MeT) in DNA. Repairs the methylated nucleobase in DNA by stoichiometrically transferring the methyl group to a cysteine residue in the enzyme. This is a suicide reaction: the enzyme is irreversibly inactivated.</text>
</comment>
<dbReference type="Gene3D" id="1.10.10.10">
    <property type="entry name" value="Winged helix-like DNA-binding domain superfamily/Winged helix DNA-binding domain"/>
    <property type="match status" value="1"/>
</dbReference>
<dbReference type="InterPro" id="IPR036217">
    <property type="entry name" value="MethylDNA_cys_MeTrfase_DNAb"/>
</dbReference>
<comment type="miscellaneous">
    <text evidence="9">This enzyme catalyzes only one turnover and therefore is not strictly catalytic. According to one definition, an enzyme is a biocatalyst that acts repeatedly and over many reaction cycles.</text>
</comment>
<evidence type="ECO:0000256" key="8">
    <source>
        <dbReference type="ARBA" id="ARBA00049348"/>
    </source>
</evidence>
<keyword evidence="6 9" id="KW-0227">DNA damage</keyword>
<name>A0A326UUD8_THEHA</name>
<dbReference type="GO" id="GO:0032259">
    <property type="term" value="P:methylation"/>
    <property type="evidence" value="ECO:0007669"/>
    <property type="project" value="UniProtKB-KW"/>
</dbReference>
<proteinExistence type="inferred from homology"/>
<evidence type="ECO:0000256" key="4">
    <source>
        <dbReference type="ARBA" id="ARBA00022603"/>
    </source>
</evidence>
<comment type="catalytic activity">
    <reaction evidence="1 9">
        <text>a 4-O-methyl-thymidine in DNA + L-cysteinyl-[protein] = a thymidine in DNA + S-methyl-L-cysteinyl-[protein]</text>
        <dbReference type="Rhea" id="RHEA:53428"/>
        <dbReference type="Rhea" id="RHEA-COMP:10131"/>
        <dbReference type="Rhea" id="RHEA-COMP:10132"/>
        <dbReference type="Rhea" id="RHEA-COMP:13555"/>
        <dbReference type="Rhea" id="RHEA-COMP:13556"/>
        <dbReference type="ChEBI" id="CHEBI:29950"/>
        <dbReference type="ChEBI" id="CHEBI:82612"/>
        <dbReference type="ChEBI" id="CHEBI:137386"/>
        <dbReference type="ChEBI" id="CHEBI:137387"/>
        <dbReference type="EC" id="2.1.1.63"/>
    </reaction>
</comment>
<evidence type="ECO:0000256" key="3">
    <source>
        <dbReference type="ARBA" id="ARBA00022490"/>
    </source>
</evidence>
<dbReference type="InterPro" id="IPR008332">
    <property type="entry name" value="MethylG_MeTrfase_N"/>
</dbReference>
<dbReference type="SUPFAM" id="SSF53155">
    <property type="entry name" value="Methylated DNA-protein cysteine methyltransferase domain"/>
    <property type="match status" value="1"/>
</dbReference>
<dbReference type="NCBIfam" id="TIGR00589">
    <property type="entry name" value="ogt"/>
    <property type="match status" value="1"/>
</dbReference>
<dbReference type="OrthoDB" id="9802228at2"/>
<dbReference type="SUPFAM" id="SSF46767">
    <property type="entry name" value="Methylated DNA-protein cysteine methyltransferase, C-terminal domain"/>
    <property type="match status" value="1"/>
</dbReference>